<dbReference type="Gene3D" id="3.30.497.10">
    <property type="entry name" value="Antithrombin, subunit I, domain 2"/>
    <property type="match status" value="1"/>
</dbReference>
<dbReference type="GO" id="GO:0004867">
    <property type="term" value="F:serine-type endopeptidase inhibitor activity"/>
    <property type="evidence" value="ECO:0007669"/>
    <property type="project" value="InterPro"/>
</dbReference>
<dbReference type="GO" id="GO:0005615">
    <property type="term" value="C:extracellular space"/>
    <property type="evidence" value="ECO:0007669"/>
    <property type="project" value="InterPro"/>
</dbReference>
<dbReference type="SUPFAM" id="SSF56574">
    <property type="entry name" value="Serpins"/>
    <property type="match status" value="1"/>
</dbReference>
<sequence length="197" mass="22684">MSRIQRLAMVNANFAFDLYRSVCSSLRNDENVLLSPLGISSMMGLVALGARGETHRQIFEVMGFQDLVNANSNYNSTTVHYLFRRLIRRLFHHDFGFVLKTASGAFVQQGWSITPAFKANAVHYYVADVRTEDFTDPDTSKHISRWVNRVSKGRLQDAIQQLDSQTILLLLNCVYFKDRNNNLHLWHSHPVIKHLFL</sequence>
<dbReference type="InterPro" id="IPR036186">
    <property type="entry name" value="Serpin_sf"/>
</dbReference>
<dbReference type="GeneTree" id="ENSGT00940000158664"/>
<dbReference type="Pfam" id="PF00079">
    <property type="entry name" value="Serpin"/>
    <property type="match status" value="1"/>
</dbReference>
<dbReference type="Ensembl" id="ENSEBUT00000015396.1">
    <property type="protein sequence ID" value="ENSEBUP00000014820.1"/>
    <property type="gene ID" value="ENSEBUG00000009347.1"/>
</dbReference>
<protein>
    <recommendedName>
        <fullName evidence="2">Serpin domain-containing protein</fullName>
    </recommendedName>
</protein>
<dbReference type="SMART" id="SM00093">
    <property type="entry name" value="SERPIN"/>
    <property type="match status" value="1"/>
</dbReference>
<keyword evidence="4" id="KW-1185">Reference proteome</keyword>
<dbReference type="InterPro" id="IPR000215">
    <property type="entry name" value="Serpin_fam"/>
</dbReference>
<dbReference type="InterPro" id="IPR023796">
    <property type="entry name" value="Serpin_dom"/>
</dbReference>
<dbReference type="AlphaFoldDB" id="A0A8C4QGX8"/>
<reference evidence="3" key="2">
    <citation type="submission" date="2025-09" db="UniProtKB">
        <authorList>
            <consortium name="Ensembl"/>
        </authorList>
    </citation>
    <scope>IDENTIFICATION</scope>
</reference>
<dbReference type="OMA" id="XKINISE"/>
<organism evidence="3 4">
    <name type="scientific">Eptatretus burgeri</name>
    <name type="common">Inshore hagfish</name>
    <dbReference type="NCBI Taxonomy" id="7764"/>
    <lineage>
        <taxon>Eukaryota</taxon>
        <taxon>Metazoa</taxon>
        <taxon>Chordata</taxon>
        <taxon>Craniata</taxon>
        <taxon>Vertebrata</taxon>
        <taxon>Cyclostomata</taxon>
        <taxon>Myxini</taxon>
        <taxon>Myxiniformes</taxon>
        <taxon>Myxinidae</taxon>
        <taxon>Eptatretinae</taxon>
        <taxon>Eptatretus</taxon>
    </lineage>
</organism>
<dbReference type="PANTHER" id="PTHR11461">
    <property type="entry name" value="SERINE PROTEASE INHIBITOR, SERPIN"/>
    <property type="match status" value="1"/>
</dbReference>
<dbReference type="PANTHER" id="PTHR11461:SF30">
    <property type="entry name" value="HEPARIN COFACTOR 2"/>
    <property type="match status" value="1"/>
</dbReference>
<comment type="similarity">
    <text evidence="1">Belongs to the serpin family.</text>
</comment>
<evidence type="ECO:0000259" key="2">
    <source>
        <dbReference type="SMART" id="SM00093"/>
    </source>
</evidence>
<feature type="domain" description="Serpin" evidence="2">
    <location>
        <begin position="16"/>
        <end position="197"/>
    </location>
</feature>
<evidence type="ECO:0000313" key="3">
    <source>
        <dbReference type="Ensembl" id="ENSEBUP00000014820.1"/>
    </source>
</evidence>
<evidence type="ECO:0000256" key="1">
    <source>
        <dbReference type="RuleBase" id="RU000411"/>
    </source>
</evidence>
<reference evidence="3" key="1">
    <citation type="submission" date="2025-08" db="UniProtKB">
        <authorList>
            <consortium name="Ensembl"/>
        </authorList>
    </citation>
    <scope>IDENTIFICATION</scope>
</reference>
<evidence type="ECO:0000313" key="4">
    <source>
        <dbReference type="Proteomes" id="UP000694388"/>
    </source>
</evidence>
<dbReference type="Proteomes" id="UP000694388">
    <property type="component" value="Unplaced"/>
</dbReference>
<name>A0A8C4QGX8_EPTBU</name>
<dbReference type="InterPro" id="IPR042178">
    <property type="entry name" value="Serpin_sf_1"/>
</dbReference>
<accession>A0A8C4QGX8</accession>
<proteinExistence type="inferred from homology"/>